<reference evidence="8 9" key="1">
    <citation type="journal article" date="2021" name="bioRxiv">
        <title>Chromosome-scale and haplotype-resolved genome assembly of a tetraploid potato cultivar.</title>
        <authorList>
            <person name="Sun H."/>
            <person name="Jiao W.-B."/>
            <person name="Krause K."/>
            <person name="Campoy J.A."/>
            <person name="Goel M."/>
            <person name="Folz-Donahue K."/>
            <person name="Kukat C."/>
            <person name="Huettel B."/>
            <person name="Schneeberger K."/>
        </authorList>
    </citation>
    <scope>NUCLEOTIDE SEQUENCE [LARGE SCALE GENOMIC DNA]</scope>
    <source>
        <strain evidence="8">SolTubOtavaFocal</strain>
        <tissue evidence="8">Leaves</tissue>
    </source>
</reference>
<sequence length="259" mass="29984">MAAYRQLSVSFNLFRYWTFQQMDYQGKFHIASTILPYCIRMIVLEFEYKNPLLDLMTVDLSCNELVGGIPKEIAEMRRLQSLNLSRNDLNGSVIEGIDQMKMLESLDLSKNNLSGVIPQGLANLTFLSVLDLSNNHLSGRIPSSTQLQCSDRSSYSYNAQLYGHPLQECPRYSPHKPHIDHGSNTNPQEHDDDEEFPYLEFYISMVIGFFVIFWGILGCLIVNRSWRNAYFTFLTDMMSWLDMMSGVWFARLKKKLMRA</sequence>
<evidence type="ECO:0000256" key="1">
    <source>
        <dbReference type="ARBA" id="ARBA00004479"/>
    </source>
</evidence>
<dbReference type="InterPro" id="IPR046956">
    <property type="entry name" value="RLP23-like"/>
</dbReference>
<dbReference type="PANTHER" id="PTHR48063">
    <property type="entry name" value="LRR RECEPTOR-LIKE KINASE"/>
    <property type="match status" value="1"/>
</dbReference>
<keyword evidence="2 7" id="KW-0812">Transmembrane</keyword>
<evidence type="ECO:0000313" key="8">
    <source>
        <dbReference type="EMBL" id="KAH0742829.1"/>
    </source>
</evidence>
<keyword evidence="5 7" id="KW-0472">Membrane</keyword>
<dbReference type="SUPFAM" id="SSF52058">
    <property type="entry name" value="L domain-like"/>
    <property type="match status" value="1"/>
</dbReference>
<evidence type="ECO:0000256" key="7">
    <source>
        <dbReference type="SAM" id="Phobius"/>
    </source>
</evidence>
<comment type="caution">
    <text evidence="8">The sequence shown here is derived from an EMBL/GenBank/DDBJ whole genome shotgun (WGS) entry which is preliminary data.</text>
</comment>
<keyword evidence="3" id="KW-0732">Signal</keyword>
<proteinExistence type="predicted"/>
<dbReference type="PROSITE" id="PS51450">
    <property type="entry name" value="LRR"/>
    <property type="match status" value="1"/>
</dbReference>
<name>A0ABQ7U8A5_SOLTU</name>
<evidence type="ECO:0000256" key="6">
    <source>
        <dbReference type="ARBA" id="ARBA00023180"/>
    </source>
</evidence>
<dbReference type="PANTHER" id="PTHR48063:SF103">
    <property type="entry name" value="LEUCINE-RICH RECEPTOR-LIKE KINASE FAMILY PROTEIN"/>
    <property type="match status" value="1"/>
</dbReference>
<keyword evidence="6" id="KW-0325">Glycoprotein</keyword>
<dbReference type="InterPro" id="IPR032675">
    <property type="entry name" value="LRR_dom_sf"/>
</dbReference>
<dbReference type="Proteomes" id="UP000826656">
    <property type="component" value="Unassembled WGS sequence"/>
</dbReference>
<protein>
    <submittedName>
        <fullName evidence="8">Uncharacterized protein</fullName>
    </submittedName>
</protein>
<dbReference type="InterPro" id="IPR001611">
    <property type="entry name" value="Leu-rich_rpt"/>
</dbReference>
<keyword evidence="9" id="KW-1185">Reference proteome</keyword>
<evidence type="ECO:0000256" key="3">
    <source>
        <dbReference type="ARBA" id="ARBA00022729"/>
    </source>
</evidence>
<evidence type="ECO:0000256" key="5">
    <source>
        <dbReference type="ARBA" id="ARBA00023136"/>
    </source>
</evidence>
<evidence type="ECO:0000256" key="2">
    <source>
        <dbReference type="ARBA" id="ARBA00022692"/>
    </source>
</evidence>
<dbReference type="PRINTS" id="PR00019">
    <property type="entry name" value="LEURICHRPT"/>
</dbReference>
<evidence type="ECO:0000313" key="9">
    <source>
        <dbReference type="Proteomes" id="UP000826656"/>
    </source>
</evidence>
<accession>A0ABQ7U8A5</accession>
<dbReference type="Pfam" id="PF13855">
    <property type="entry name" value="LRR_8"/>
    <property type="match status" value="1"/>
</dbReference>
<evidence type="ECO:0000256" key="4">
    <source>
        <dbReference type="ARBA" id="ARBA00022989"/>
    </source>
</evidence>
<dbReference type="EMBL" id="JAIVGD010000023">
    <property type="protein sequence ID" value="KAH0742829.1"/>
    <property type="molecule type" value="Genomic_DNA"/>
</dbReference>
<dbReference type="Gene3D" id="3.80.10.10">
    <property type="entry name" value="Ribonuclease Inhibitor"/>
    <property type="match status" value="1"/>
</dbReference>
<organism evidence="8 9">
    <name type="scientific">Solanum tuberosum</name>
    <name type="common">Potato</name>
    <dbReference type="NCBI Taxonomy" id="4113"/>
    <lineage>
        <taxon>Eukaryota</taxon>
        <taxon>Viridiplantae</taxon>
        <taxon>Streptophyta</taxon>
        <taxon>Embryophyta</taxon>
        <taxon>Tracheophyta</taxon>
        <taxon>Spermatophyta</taxon>
        <taxon>Magnoliopsida</taxon>
        <taxon>eudicotyledons</taxon>
        <taxon>Gunneridae</taxon>
        <taxon>Pentapetalae</taxon>
        <taxon>asterids</taxon>
        <taxon>lamiids</taxon>
        <taxon>Solanales</taxon>
        <taxon>Solanaceae</taxon>
        <taxon>Solanoideae</taxon>
        <taxon>Solaneae</taxon>
        <taxon>Solanum</taxon>
    </lineage>
</organism>
<dbReference type="Pfam" id="PF00560">
    <property type="entry name" value="LRR_1"/>
    <property type="match status" value="1"/>
</dbReference>
<keyword evidence="4 7" id="KW-1133">Transmembrane helix</keyword>
<feature type="transmembrane region" description="Helical" evidence="7">
    <location>
        <begin position="201"/>
        <end position="223"/>
    </location>
</feature>
<gene>
    <name evidence="8" type="ORF">KY290_030822</name>
</gene>
<comment type="subcellular location">
    <subcellularLocation>
        <location evidence="1">Membrane</location>
        <topology evidence="1">Single-pass type I membrane protein</topology>
    </subcellularLocation>
</comment>